<reference evidence="2" key="1">
    <citation type="journal article" date="2015" name="Nature">
        <title>Complex archaea that bridge the gap between prokaryotes and eukaryotes.</title>
        <authorList>
            <person name="Spang A."/>
            <person name="Saw J.H."/>
            <person name="Jorgensen S.L."/>
            <person name="Zaremba-Niedzwiedzka K."/>
            <person name="Martijn J."/>
            <person name="Lind A.E."/>
            <person name="van Eijk R."/>
            <person name="Schleper C."/>
            <person name="Guy L."/>
            <person name="Ettema T.J."/>
        </authorList>
    </citation>
    <scope>NUCLEOTIDE SEQUENCE</scope>
</reference>
<protein>
    <submittedName>
        <fullName evidence="2">Uncharacterized protein</fullName>
    </submittedName>
</protein>
<sequence length="70" mass="7694">MDKAGCWLAGVVCGLLACFVFYAFGLRPEARGIGYRNGQIDAANGVMKYELREQDDGTTSWERKGDDAND</sequence>
<dbReference type="EMBL" id="LAZR01000220">
    <property type="protein sequence ID" value="KKN81078.1"/>
    <property type="molecule type" value="Genomic_DNA"/>
</dbReference>
<name>A0A0F9WQQ9_9ZZZZ</name>
<accession>A0A0F9WQQ9</accession>
<comment type="caution">
    <text evidence="2">The sequence shown here is derived from an EMBL/GenBank/DDBJ whole genome shotgun (WGS) entry which is preliminary data.</text>
</comment>
<organism evidence="2">
    <name type="scientific">marine sediment metagenome</name>
    <dbReference type="NCBI Taxonomy" id="412755"/>
    <lineage>
        <taxon>unclassified sequences</taxon>
        <taxon>metagenomes</taxon>
        <taxon>ecological metagenomes</taxon>
    </lineage>
</organism>
<proteinExistence type="predicted"/>
<dbReference type="AlphaFoldDB" id="A0A0F9WQQ9"/>
<keyword evidence="1" id="KW-0812">Transmembrane</keyword>
<keyword evidence="1" id="KW-0472">Membrane</keyword>
<dbReference type="PROSITE" id="PS51257">
    <property type="entry name" value="PROKAR_LIPOPROTEIN"/>
    <property type="match status" value="1"/>
</dbReference>
<evidence type="ECO:0000256" key="1">
    <source>
        <dbReference type="SAM" id="Phobius"/>
    </source>
</evidence>
<keyword evidence="1" id="KW-1133">Transmembrane helix</keyword>
<gene>
    <name evidence="2" type="ORF">LCGC14_0322970</name>
</gene>
<feature type="transmembrane region" description="Helical" evidence="1">
    <location>
        <begin position="6"/>
        <end position="26"/>
    </location>
</feature>
<evidence type="ECO:0000313" key="2">
    <source>
        <dbReference type="EMBL" id="KKN81078.1"/>
    </source>
</evidence>